<dbReference type="InterPro" id="IPR040632">
    <property type="entry name" value="Sulfotransfer_4"/>
</dbReference>
<dbReference type="SUPFAM" id="SSF52540">
    <property type="entry name" value="P-loop containing nucleoside triphosphate hydrolases"/>
    <property type="match status" value="1"/>
</dbReference>
<keyword evidence="1" id="KW-0812">Transmembrane</keyword>
<dbReference type="Gene3D" id="3.40.50.300">
    <property type="entry name" value="P-loop containing nucleotide triphosphate hydrolases"/>
    <property type="match status" value="1"/>
</dbReference>
<dbReference type="PANTHER" id="PTHR36978">
    <property type="entry name" value="P-LOOP CONTAINING NUCLEOTIDE TRIPHOSPHATE HYDROLASE"/>
    <property type="match status" value="1"/>
</dbReference>
<dbReference type="Pfam" id="PF17784">
    <property type="entry name" value="Sulfotransfer_4"/>
    <property type="match status" value="1"/>
</dbReference>
<name>A0AAI8VC71_9PEZI</name>
<evidence type="ECO:0000313" key="2">
    <source>
        <dbReference type="EMBL" id="CAJ2502250.1"/>
    </source>
</evidence>
<sequence length="263" mass="29588">MGNTASVPQDPSRKLEVIDAGFSRTGTLSFAMALEKLLDGPVMHGGTQVFNREDAYCKQISQIYAHRRAGDRARMLKSLQACIAGFVGCADVPMLHFIPELLELYPDVKVVLVTRDPERWWRSYSLFGDNSSDWSLRLTQAILLPLPGARWFPATARGYLEDPIRTHGRPASSKEFIEVHNQWVRDLVPKDRLLEMDLADGWEPLCQFLGKPIPDEPFPRANDKDARDRFMRRVLIQAGMAWVGIFSAAAVAGFGAWGFWKGP</sequence>
<dbReference type="InterPro" id="IPR027417">
    <property type="entry name" value="P-loop_NTPase"/>
</dbReference>
<feature type="transmembrane region" description="Helical" evidence="1">
    <location>
        <begin position="234"/>
        <end position="260"/>
    </location>
</feature>
<dbReference type="EMBL" id="CAUWAG010000004">
    <property type="protein sequence ID" value="CAJ2502250.1"/>
    <property type="molecule type" value="Genomic_DNA"/>
</dbReference>
<dbReference type="AlphaFoldDB" id="A0AAI8VC71"/>
<keyword evidence="3" id="KW-1185">Reference proteome</keyword>
<dbReference type="PANTHER" id="PTHR36978:SF3">
    <property type="entry name" value="P-LOOP CONTAINING NUCLEOSIDE TRIPHOSPHATE HYDROLASE PROTEIN"/>
    <property type="match status" value="1"/>
</dbReference>
<proteinExistence type="predicted"/>
<keyword evidence="1" id="KW-0472">Membrane</keyword>
<reference evidence="2" key="1">
    <citation type="submission" date="2023-10" db="EMBL/GenBank/DDBJ databases">
        <authorList>
            <person name="Hackl T."/>
        </authorList>
    </citation>
    <scope>NUCLEOTIDE SEQUENCE</scope>
</reference>
<gene>
    <name evidence="2" type="ORF">KHLLAP_LOCUS2718</name>
</gene>
<comment type="caution">
    <text evidence="2">The sequence shown here is derived from an EMBL/GenBank/DDBJ whole genome shotgun (WGS) entry which is preliminary data.</text>
</comment>
<evidence type="ECO:0000313" key="3">
    <source>
        <dbReference type="Proteomes" id="UP001295740"/>
    </source>
</evidence>
<protein>
    <submittedName>
        <fullName evidence="2">Uu.00g096440.m01.CDS01</fullName>
    </submittedName>
</protein>
<evidence type="ECO:0000256" key="1">
    <source>
        <dbReference type="SAM" id="Phobius"/>
    </source>
</evidence>
<organism evidence="2 3">
    <name type="scientific">Anthostomella pinea</name>
    <dbReference type="NCBI Taxonomy" id="933095"/>
    <lineage>
        <taxon>Eukaryota</taxon>
        <taxon>Fungi</taxon>
        <taxon>Dikarya</taxon>
        <taxon>Ascomycota</taxon>
        <taxon>Pezizomycotina</taxon>
        <taxon>Sordariomycetes</taxon>
        <taxon>Xylariomycetidae</taxon>
        <taxon>Xylariales</taxon>
        <taxon>Xylariaceae</taxon>
        <taxon>Anthostomella</taxon>
    </lineage>
</organism>
<accession>A0AAI8VC71</accession>
<dbReference type="Proteomes" id="UP001295740">
    <property type="component" value="Unassembled WGS sequence"/>
</dbReference>
<keyword evidence="1" id="KW-1133">Transmembrane helix</keyword>